<feature type="region of interest" description="Disordered" evidence="3">
    <location>
        <begin position="453"/>
        <end position="481"/>
    </location>
</feature>
<evidence type="ECO:0000313" key="5">
    <source>
        <dbReference type="Proteomes" id="UP000007648"/>
    </source>
</evidence>
<dbReference type="InterPro" id="IPR052318">
    <property type="entry name" value="CellDiv_DevSignal_Domain"/>
</dbReference>
<reference evidence="4" key="3">
    <citation type="submission" date="2025-09" db="UniProtKB">
        <authorList>
            <consortium name="Ensembl"/>
        </authorList>
    </citation>
    <scope>IDENTIFICATION</scope>
</reference>
<dbReference type="GeneID" id="100915660"/>
<gene>
    <name evidence="4" type="primary">IQCE</name>
</gene>
<dbReference type="GeneTree" id="ENSGT00940000163679"/>
<reference evidence="4 5" key="1">
    <citation type="journal article" date="2011" name="Proc. Natl. Acad. Sci. U.S.A.">
        <title>Genetic diversity and population structure of the endangered marsupial Sarcophilus harrisii (Tasmanian devil).</title>
        <authorList>
            <person name="Miller W."/>
            <person name="Hayes V.M."/>
            <person name="Ratan A."/>
            <person name="Petersen D.C."/>
            <person name="Wittekindt N.E."/>
            <person name="Miller J."/>
            <person name="Walenz B."/>
            <person name="Knight J."/>
            <person name="Qi J."/>
            <person name="Zhao F."/>
            <person name="Wang Q."/>
            <person name="Bedoya-Reina O.C."/>
            <person name="Katiyar N."/>
            <person name="Tomsho L.P."/>
            <person name="Kasson L.M."/>
            <person name="Hardie R.A."/>
            <person name="Woodbridge P."/>
            <person name="Tindall E.A."/>
            <person name="Bertelsen M.F."/>
            <person name="Dixon D."/>
            <person name="Pyecroft S."/>
            <person name="Helgen K.M."/>
            <person name="Lesk A.M."/>
            <person name="Pringle T.H."/>
            <person name="Patterson N."/>
            <person name="Zhang Y."/>
            <person name="Kreiss A."/>
            <person name="Woods G.M."/>
            <person name="Jones M.E."/>
            <person name="Schuster S.C."/>
        </authorList>
    </citation>
    <scope>NUCLEOTIDE SEQUENCE [LARGE SCALE GENOMIC DNA]</scope>
</reference>
<feature type="region of interest" description="Disordered" evidence="3">
    <location>
        <begin position="612"/>
        <end position="645"/>
    </location>
</feature>
<keyword evidence="5" id="KW-1185">Reference proteome</keyword>
<dbReference type="Ensembl" id="ENSSHAT00000030795.1">
    <property type="protein sequence ID" value="ENSSHAP00000045991.1"/>
    <property type="gene ID" value="ENSSHAG00000010079.2"/>
</dbReference>
<feature type="coiled-coil region" evidence="2">
    <location>
        <begin position="167"/>
        <end position="194"/>
    </location>
</feature>
<keyword evidence="1" id="KW-0677">Repeat</keyword>
<keyword evidence="2" id="KW-0175">Coiled coil</keyword>
<dbReference type="InParanoid" id="A0A7N4Q1Q2"/>
<dbReference type="InterPro" id="IPR000048">
    <property type="entry name" value="IQ_motif_EF-hand-BS"/>
</dbReference>
<dbReference type="SMART" id="SM00015">
    <property type="entry name" value="IQ"/>
    <property type="match status" value="2"/>
</dbReference>
<feature type="coiled-coil region" evidence="2">
    <location>
        <begin position="366"/>
        <end position="421"/>
    </location>
</feature>
<evidence type="ECO:0000256" key="3">
    <source>
        <dbReference type="SAM" id="MobiDB-lite"/>
    </source>
</evidence>
<proteinExistence type="predicted"/>
<dbReference type="PANTHER" id="PTHR22590:SF3">
    <property type="entry name" value="IQ DOMAIN-CONTAINING PROTEIN E"/>
    <property type="match status" value="1"/>
</dbReference>
<evidence type="ECO:0000256" key="1">
    <source>
        <dbReference type="ARBA" id="ARBA00022737"/>
    </source>
</evidence>
<dbReference type="FunCoup" id="A0A7N4Q1Q2">
    <property type="interactions" value="304"/>
</dbReference>
<dbReference type="Pfam" id="PF00612">
    <property type="entry name" value="IQ"/>
    <property type="match status" value="1"/>
</dbReference>
<feature type="region of interest" description="Disordered" evidence="3">
    <location>
        <begin position="669"/>
        <end position="703"/>
    </location>
</feature>
<dbReference type="OrthoDB" id="2136082at2759"/>
<feature type="region of interest" description="Disordered" evidence="3">
    <location>
        <begin position="527"/>
        <end position="548"/>
    </location>
</feature>
<feature type="compositionally biased region" description="Low complexity" evidence="3">
    <location>
        <begin position="454"/>
        <end position="467"/>
    </location>
</feature>
<dbReference type="CDD" id="cd23767">
    <property type="entry name" value="IQCD"/>
    <property type="match status" value="1"/>
</dbReference>
<evidence type="ECO:0000313" key="4">
    <source>
        <dbReference type="Ensembl" id="ENSSHAP00000045991.1"/>
    </source>
</evidence>
<dbReference type="PANTHER" id="PTHR22590">
    <property type="entry name" value="MYOSIN MOTOR DOMAIN-CONTAINING PROTEIN"/>
    <property type="match status" value="1"/>
</dbReference>
<sequence>MSQEISEQGSEAGDDSLSAITYESDLEMKSKKKTFHKYPPRSPKSPYHTKPKQIASWRYLKATGTMPLSGRMALTPQKLWLGPSKQGHSPGAPVYREKEDMYDEIIELKKSLHSQKGDVDFMKTKLRRLEEENSRKDRQIEHLLDPNRGCEFARSMVDKRPGTGWVINGLKQRIIKLEQQCKEKDNTITKLQTDIKMTNLEEMRIAMETYYEEIHRLQVLLANTETTGKKSPTDKKSTQKRQKKLSATVLHLSRNVQELQEENQSLKEDLDRVLSNSPISNKAKGYSEWSKQRLMRRISELEKKVGELENTGSHSPEQVRLVPLIQSAPNTAPQDLLRSEHSDECDRLRGIVRKLKGDRSTLQAQLSDKDLEMKQLLQAKAALEKELKKVEDTEKDRKENEDTMREEIQRLTKKLQETEVDPRKIEDDPMEITHEAQEDAFISSNITCIQTRQSSVPRSSNVSSWPPTFQSATRNKEHRRDKAARIIQNQWKIFKRKKKEANLDEAAAVLQAVFRGHLAREKLFSSDTFGSESPSMPSFPNKRSNTSRCHSSSILVADNKEEDEEAIAVIQSIFRAHSTRMGYHAKTGFDSPINEKNPISAVCKKSTSLISAPSSLGKEDSEVSSEEAAEELPADDDESIQPKDLKSLAHQQAFCAVSSHTRLQSIVAPPVDEVSSDDSDDIVISPSLPMKKKNSPHVSSRLL</sequence>
<dbReference type="CTD" id="23288"/>
<dbReference type="RefSeq" id="XP_031796983.1">
    <property type="nucleotide sequence ID" value="XM_031941123.1"/>
</dbReference>
<feature type="coiled-coil region" evidence="2">
    <location>
        <begin position="242"/>
        <end position="311"/>
    </location>
</feature>
<dbReference type="Gene3D" id="1.20.5.190">
    <property type="match status" value="1"/>
</dbReference>
<reference evidence="4" key="2">
    <citation type="submission" date="2025-08" db="UniProtKB">
        <authorList>
            <consortium name="Ensembl"/>
        </authorList>
    </citation>
    <scope>IDENTIFICATION</scope>
</reference>
<feature type="region of interest" description="Disordered" evidence="3">
    <location>
        <begin position="1"/>
        <end position="50"/>
    </location>
</feature>
<accession>A0A7N4Q1Q2</accession>
<evidence type="ECO:0000256" key="2">
    <source>
        <dbReference type="SAM" id="Coils"/>
    </source>
</evidence>
<dbReference type="Proteomes" id="UP000007648">
    <property type="component" value="Unassembled WGS sequence"/>
</dbReference>
<protein>
    <submittedName>
        <fullName evidence="4">IQ motif containing E</fullName>
    </submittedName>
</protein>
<organism evidence="4 5">
    <name type="scientific">Sarcophilus harrisii</name>
    <name type="common">Tasmanian devil</name>
    <name type="synonym">Sarcophilus laniarius</name>
    <dbReference type="NCBI Taxonomy" id="9305"/>
    <lineage>
        <taxon>Eukaryota</taxon>
        <taxon>Metazoa</taxon>
        <taxon>Chordata</taxon>
        <taxon>Craniata</taxon>
        <taxon>Vertebrata</taxon>
        <taxon>Euteleostomi</taxon>
        <taxon>Mammalia</taxon>
        <taxon>Metatheria</taxon>
        <taxon>Dasyuromorphia</taxon>
        <taxon>Dasyuridae</taxon>
        <taxon>Sarcophilus</taxon>
    </lineage>
</organism>
<dbReference type="AlphaFoldDB" id="A0A7N4Q1Q2"/>
<name>A0A7N4Q1Q2_SARHA</name>
<feature type="compositionally biased region" description="Acidic residues" evidence="3">
    <location>
        <begin position="622"/>
        <end position="639"/>
    </location>
</feature>
<dbReference type="PROSITE" id="PS50096">
    <property type="entry name" value="IQ"/>
    <property type="match status" value="2"/>
</dbReference>
<feature type="compositionally biased region" description="Basic residues" evidence="3">
    <location>
        <begin position="30"/>
        <end position="39"/>
    </location>
</feature>
<feature type="coiled-coil region" evidence="2">
    <location>
        <begin position="112"/>
        <end position="139"/>
    </location>
</feature>